<dbReference type="SUPFAM" id="SSF56176">
    <property type="entry name" value="FAD-binding/transporter-associated domain-like"/>
    <property type="match status" value="1"/>
</dbReference>
<proteinExistence type="inferred from homology"/>
<dbReference type="InterPro" id="IPR016166">
    <property type="entry name" value="FAD-bd_PCMH"/>
</dbReference>
<dbReference type="InterPro" id="IPR012951">
    <property type="entry name" value="BBE"/>
</dbReference>
<keyword evidence="4" id="KW-0274">FAD</keyword>
<name>A0ABN8A0U8_9BACI</name>
<dbReference type="Gene3D" id="3.40.462.20">
    <property type="match status" value="1"/>
</dbReference>
<feature type="domain" description="FAD-binding PCMH-type" evidence="6">
    <location>
        <begin position="32"/>
        <end position="203"/>
    </location>
</feature>
<dbReference type="PROSITE" id="PS00862">
    <property type="entry name" value="OX2_COVAL_FAD"/>
    <property type="match status" value="1"/>
</dbReference>
<dbReference type="Gene3D" id="3.30.43.10">
    <property type="entry name" value="Uridine Diphospho-n-acetylenolpyruvylglucosamine Reductase, domain 2"/>
    <property type="match status" value="1"/>
</dbReference>
<gene>
    <name evidence="7" type="primary">yvdP</name>
    <name evidence="7" type="ORF">BACCIP111899_03795</name>
</gene>
<keyword evidence="5 7" id="KW-0560">Oxidoreductase</keyword>
<dbReference type="Proteomes" id="UP000789423">
    <property type="component" value="Unassembled WGS sequence"/>
</dbReference>
<evidence type="ECO:0000313" key="7">
    <source>
        <dbReference type="EMBL" id="CAG9614562.1"/>
    </source>
</evidence>
<dbReference type="GO" id="GO:0016491">
    <property type="term" value="F:oxidoreductase activity"/>
    <property type="evidence" value="ECO:0007669"/>
    <property type="project" value="UniProtKB-KW"/>
</dbReference>
<evidence type="ECO:0000256" key="5">
    <source>
        <dbReference type="ARBA" id="ARBA00023002"/>
    </source>
</evidence>
<dbReference type="Gene3D" id="3.30.465.10">
    <property type="match status" value="1"/>
</dbReference>
<dbReference type="EMBL" id="CAKJTI010000031">
    <property type="protein sequence ID" value="CAG9614562.1"/>
    <property type="molecule type" value="Genomic_DNA"/>
</dbReference>
<dbReference type="RefSeq" id="WP_230576508.1">
    <property type="nucleotide sequence ID" value="NZ_CAKJTI010000031.1"/>
</dbReference>
<evidence type="ECO:0000313" key="8">
    <source>
        <dbReference type="Proteomes" id="UP000789423"/>
    </source>
</evidence>
<dbReference type="InterPro" id="IPR016167">
    <property type="entry name" value="FAD-bd_PCMH_sub1"/>
</dbReference>
<dbReference type="EC" id="1.21.-.-" evidence="7"/>
<dbReference type="InterPro" id="IPR036318">
    <property type="entry name" value="FAD-bd_PCMH-like_sf"/>
</dbReference>
<dbReference type="Pfam" id="PF01565">
    <property type="entry name" value="FAD_binding_4"/>
    <property type="match status" value="1"/>
</dbReference>
<dbReference type="InterPro" id="IPR050416">
    <property type="entry name" value="FAD-linked_Oxidoreductase"/>
</dbReference>
<evidence type="ECO:0000256" key="4">
    <source>
        <dbReference type="ARBA" id="ARBA00022827"/>
    </source>
</evidence>
<dbReference type="PANTHER" id="PTHR42973">
    <property type="entry name" value="BINDING OXIDOREDUCTASE, PUTATIVE (AFU_ORTHOLOGUE AFUA_1G17690)-RELATED"/>
    <property type="match status" value="1"/>
</dbReference>
<comment type="similarity">
    <text evidence="2">Belongs to the oxygen-dependent FAD-linked oxidoreductase family.</text>
</comment>
<accession>A0ABN8A0U8</accession>
<keyword evidence="3" id="KW-0285">Flavoprotein</keyword>
<dbReference type="PROSITE" id="PS51387">
    <property type="entry name" value="FAD_PCMH"/>
    <property type="match status" value="1"/>
</dbReference>
<dbReference type="InterPro" id="IPR006093">
    <property type="entry name" value="Oxy_OxRdtase_FAD_BS"/>
</dbReference>
<protein>
    <submittedName>
        <fullName evidence="7">FAD-linked oxidoreductase YvdP</fullName>
        <ecNumber evidence="7">1.21.-.-</ecNumber>
    </submittedName>
</protein>
<dbReference type="InterPro" id="IPR016169">
    <property type="entry name" value="FAD-bd_PCMH_sub2"/>
</dbReference>
<dbReference type="InterPro" id="IPR006094">
    <property type="entry name" value="Oxid_FAD_bind_N"/>
</dbReference>
<evidence type="ECO:0000256" key="2">
    <source>
        <dbReference type="ARBA" id="ARBA00005466"/>
    </source>
</evidence>
<evidence type="ECO:0000256" key="3">
    <source>
        <dbReference type="ARBA" id="ARBA00022630"/>
    </source>
</evidence>
<comment type="cofactor">
    <cofactor evidence="1">
        <name>FAD</name>
        <dbReference type="ChEBI" id="CHEBI:57692"/>
    </cofactor>
</comment>
<keyword evidence="8" id="KW-1185">Reference proteome</keyword>
<comment type="caution">
    <text evidence="7">The sequence shown here is derived from an EMBL/GenBank/DDBJ whole genome shotgun (WGS) entry which is preliminary data.</text>
</comment>
<organism evidence="7 8">
    <name type="scientific">Bacillus rhizoplanae</name>
    <dbReference type="NCBI Taxonomy" id="2880966"/>
    <lineage>
        <taxon>Bacteria</taxon>
        <taxon>Bacillati</taxon>
        <taxon>Bacillota</taxon>
        <taxon>Bacilli</taxon>
        <taxon>Bacillales</taxon>
        <taxon>Bacillaceae</taxon>
        <taxon>Bacillus</taxon>
    </lineage>
</organism>
<reference evidence="7 8" key="1">
    <citation type="submission" date="2021-10" db="EMBL/GenBank/DDBJ databases">
        <authorList>
            <person name="Criscuolo A."/>
        </authorList>
    </citation>
    <scope>NUCLEOTIDE SEQUENCE [LARGE SCALE GENOMIC DNA]</scope>
    <source>
        <strain evidence="8">CIP 111899</strain>
    </source>
</reference>
<evidence type="ECO:0000256" key="1">
    <source>
        <dbReference type="ARBA" id="ARBA00001974"/>
    </source>
</evidence>
<dbReference type="PANTHER" id="PTHR42973:SF39">
    <property type="entry name" value="FAD-BINDING PCMH-TYPE DOMAIN-CONTAINING PROTEIN"/>
    <property type="match status" value="1"/>
</dbReference>
<dbReference type="Pfam" id="PF08031">
    <property type="entry name" value="BBE"/>
    <property type="match status" value="1"/>
</dbReference>
<evidence type="ECO:0000259" key="6">
    <source>
        <dbReference type="PROSITE" id="PS51387"/>
    </source>
</evidence>
<sequence length="451" mass="51575">MLELSYQGLTGEVITRYDREYEEARQEWNQANQKFPLVIVYCYTKWDVSNAIIWARKNCIEIRIRSGGHHYEGYSIGNRVLVIDISRMNCMQLNENKHTLKVQGGVKNKQVYDFISAKGYPFPGGTCPTVGVSGYTLGGGWGYSSRHLGLGCDSLLELELIDYTGRLIIANEKSHKDLFWACCGAGSGNFGVVVSMTFKLPAKVDKVTLVEIYWPDALLETHREFLNKWQEWIMNLDNRMTLGASIYNSETEEMAIYGGGIFYGKPEEAEEILQMLINIDGVRMSLEYITFFEAITKAQSSYPESEMFKSTGRFVYQEYDEQEINAIVDLIQERAAGSIFAAVSLYALGGKVKEVPKEATAFYYRDTKYIMGIQTIWEDAKFAKDNIKWMEKSFKYIESITEGSFVNFPYSGLKNYEEAYYGKNAKKLRKVKEKYDPLNVFSFPQGVTECH</sequence>